<dbReference type="EC" id="2.3.1.-" evidence="6"/>
<feature type="compositionally biased region" description="Low complexity" evidence="7">
    <location>
        <begin position="114"/>
        <end position="136"/>
    </location>
</feature>
<dbReference type="Gene3D" id="2.40.50.100">
    <property type="match status" value="1"/>
</dbReference>
<dbReference type="CDD" id="cd06849">
    <property type="entry name" value="lipoyl_domain"/>
    <property type="match status" value="1"/>
</dbReference>
<evidence type="ECO:0000259" key="8">
    <source>
        <dbReference type="PROSITE" id="PS50968"/>
    </source>
</evidence>
<evidence type="ECO:0000313" key="10">
    <source>
        <dbReference type="EMBL" id="SEC19679.1"/>
    </source>
</evidence>
<dbReference type="Pfam" id="PF00198">
    <property type="entry name" value="2-oxoacid_dh"/>
    <property type="match status" value="1"/>
</dbReference>
<dbReference type="Proteomes" id="UP000199183">
    <property type="component" value="Unassembled WGS sequence"/>
</dbReference>
<dbReference type="Gene3D" id="4.10.320.10">
    <property type="entry name" value="E3-binding domain"/>
    <property type="match status" value="1"/>
</dbReference>
<keyword evidence="3 6" id="KW-0808">Transferase</keyword>
<keyword evidence="5 6" id="KW-0012">Acyltransferase</keyword>
<dbReference type="PROSITE" id="PS51826">
    <property type="entry name" value="PSBD"/>
    <property type="match status" value="1"/>
</dbReference>
<dbReference type="InterPro" id="IPR011053">
    <property type="entry name" value="Single_hybrid_motif"/>
</dbReference>
<evidence type="ECO:0000256" key="7">
    <source>
        <dbReference type="SAM" id="MobiDB-lite"/>
    </source>
</evidence>
<sequence>MSESVNLPALGESVTEGTVTRWLKNIGDRVEVDEPLLEVSTDKVDTEIPSPVAGVLEEILVQEDETIEVGAELARIGDGSGAGSSEQAPAEEASAAEAEAPDQQAEPEPEQQTESEQAPAEESPAAEEQPQEAEQAPAEEKASAPEAPAQPQGEPERSEASVDVSGNAGYVTPLVRRLANQHGVDLSTVTGTGVGGRIRKEDVLAATQPRAGKSAERAPLEVSKLRGTSETMSRLRKVAAEQAVTSMQTTAQVTTVIEADVTKVAALIARRGSAFQEKTGTELDYVPFFAKAATEALQAFPVINAIVDGDQIVYPEQENLSIAVDTERGLLSPVVKDAGSFDIAGLSKALGDLAERTRSNKLTPDELSGGTFTLANSGSRGALLDTPVVFLPQSAALSTGAVTKRAVVIDADGADAIAVRSVVYLSLSYDQRIIDNTDASRFLVAVKDRLEQGDFEDSLGI</sequence>
<feature type="compositionally biased region" description="Low complexity" evidence="7">
    <location>
        <begin position="144"/>
        <end position="153"/>
    </location>
</feature>
<dbReference type="PANTHER" id="PTHR43178:SF5">
    <property type="entry name" value="LIPOAMIDE ACYLTRANSFERASE COMPONENT OF BRANCHED-CHAIN ALPHA-KETO ACID DEHYDROGENASE COMPLEX, MITOCHONDRIAL"/>
    <property type="match status" value="1"/>
</dbReference>
<dbReference type="InterPro" id="IPR036625">
    <property type="entry name" value="E3-bd_dom_sf"/>
</dbReference>
<gene>
    <name evidence="10" type="ORF">SAMN04489806_2835</name>
</gene>
<dbReference type="GO" id="GO:0005737">
    <property type="term" value="C:cytoplasm"/>
    <property type="evidence" value="ECO:0007669"/>
    <property type="project" value="TreeGrafter"/>
</dbReference>
<evidence type="ECO:0000256" key="2">
    <source>
        <dbReference type="ARBA" id="ARBA00007317"/>
    </source>
</evidence>
<comment type="cofactor">
    <cofactor evidence="1 6">
        <name>(R)-lipoate</name>
        <dbReference type="ChEBI" id="CHEBI:83088"/>
    </cofactor>
</comment>
<evidence type="ECO:0000256" key="4">
    <source>
        <dbReference type="ARBA" id="ARBA00022823"/>
    </source>
</evidence>
<evidence type="ECO:0000256" key="3">
    <source>
        <dbReference type="ARBA" id="ARBA00022679"/>
    </source>
</evidence>
<dbReference type="RefSeq" id="WP_091185811.1">
    <property type="nucleotide sequence ID" value="NZ_FNRY01000001.1"/>
</dbReference>
<feature type="compositionally biased region" description="Low complexity" evidence="7">
    <location>
        <begin position="83"/>
        <end position="104"/>
    </location>
</feature>
<feature type="domain" description="Lipoyl-binding" evidence="8">
    <location>
        <begin position="2"/>
        <end position="77"/>
    </location>
</feature>
<evidence type="ECO:0000256" key="1">
    <source>
        <dbReference type="ARBA" id="ARBA00001938"/>
    </source>
</evidence>
<dbReference type="InterPro" id="IPR001078">
    <property type="entry name" value="2-oxoacid_DH_actylTfrase"/>
</dbReference>
<dbReference type="STRING" id="640635.SAMN04489806_2835"/>
<organism evidence="10 11">
    <name type="scientific">Paramicrobacterium humi</name>
    <dbReference type="NCBI Taxonomy" id="640635"/>
    <lineage>
        <taxon>Bacteria</taxon>
        <taxon>Bacillati</taxon>
        <taxon>Actinomycetota</taxon>
        <taxon>Actinomycetes</taxon>
        <taxon>Micrococcales</taxon>
        <taxon>Microbacteriaceae</taxon>
        <taxon>Paramicrobacterium</taxon>
    </lineage>
</organism>
<feature type="region of interest" description="Disordered" evidence="7">
    <location>
        <begin position="71"/>
        <end position="164"/>
    </location>
</feature>
<dbReference type="PROSITE" id="PS00189">
    <property type="entry name" value="LIPOYL"/>
    <property type="match status" value="1"/>
</dbReference>
<accession>A0A1H4QJF1</accession>
<proteinExistence type="inferred from homology"/>
<feature type="domain" description="Peripheral subunit-binding (PSBD)" evidence="9">
    <location>
        <begin position="170"/>
        <end position="207"/>
    </location>
</feature>
<evidence type="ECO:0000256" key="6">
    <source>
        <dbReference type="RuleBase" id="RU003423"/>
    </source>
</evidence>
<evidence type="ECO:0000256" key="5">
    <source>
        <dbReference type="ARBA" id="ARBA00023315"/>
    </source>
</evidence>
<name>A0A1H4QJF1_9MICO</name>
<dbReference type="InterPro" id="IPR050743">
    <property type="entry name" value="2-oxoacid_DH_E2_comp"/>
</dbReference>
<comment type="similarity">
    <text evidence="2 6">Belongs to the 2-oxoacid dehydrogenase family.</text>
</comment>
<dbReference type="GO" id="GO:0016407">
    <property type="term" value="F:acetyltransferase activity"/>
    <property type="evidence" value="ECO:0007669"/>
    <property type="project" value="TreeGrafter"/>
</dbReference>
<dbReference type="Gene3D" id="3.30.559.10">
    <property type="entry name" value="Chloramphenicol acetyltransferase-like domain"/>
    <property type="match status" value="1"/>
</dbReference>
<evidence type="ECO:0000259" key="9">
    <source>
        <dbReference type="PROSITE" id="PS51826"/>
    </source>
</evidence>
<keyword evidence="4 6" id="KW-0450">Lipoyl</keyword>
<dbReference type="AlphaFoldDB" id="A0A1H4QJF1"/>
<dbReference type="Pfam" id="PF00364">
    <property type="entry name" value="Biotin_lipoyl"/>
    <property type="match status" value="1"/>
</dbReference>
<dbReference type="OrthoDB" id="9805770at2"/>
<evidence type="ECO:0000313" key="11">
    <source>
        <dbReference type="Proteomes" id="UP000199183"/>
    </source>
</evidence>
<dbReference type="EMBL" id="FNRY01000001">
    <property type="protein sequence ID" value="SEC19679.1"/>
    <property type="molecule type" value="Genomic_DNA"/>
</dbReference>
<dbReference type="InterPro" id="IPR004167">
    <property type="entry name" value="PSBD"/>
</dbReference>
<dbReference type="PANTHER" id="PTHR43178">
    <property type="entry name" value="DIHYDROLIPOAMIDE ACETYLTRANSFERASE COMPONENT OF PYRUVATE DEHYDROGENASE COMPLEX"/>
    <property type="match status" value="1"/>
</dbReference>
<dbReference type="InterPro" id="IPR003016">
    <property type="entry name" value="2-oxoA_DH_lipoyl-BS"/>
</dbReference>
<dbReference type="SUPFAM" id="SSF52777">
    <property type="entry name" value="CoA-dependent acyltransferases"/>
    <property type="match status" value="1"/>
</dbReference>
<keyword evidence="11" id="KW-1185">Reference proteome</keyword>
<dbReference type="SUPFAM" id="SSF51230">
    <property type="entry name" value="Single hybrid motif"/>
    <property type="match status" value="1"/>
</dbReference>
<dbReference type="GO" id="GO:0031405">
    <property type="term" value="F:lipoic acid binding"/>
    <property type="evidence" value="ECO:0007669"/>
    <property type="project" value="TreeGrafter"/>
</dbReference>
<protein>
    <recommendedName>
        <fullName evidence="6">Dihydrolipoamide acetyltransferase component of pyruvate dehydrogenase complex</fullName>
        <ecNumber evidence="6">2.3.1.-</ecNumber>
    </recommendedName>
</protein>
<dbReference type="Pfam" id="PF02817">
    <property type="entry name" value="E3_binding"/>
    <property type="match status" value="1"/>
</dbReference>
<dbReference type="InterPro" id="IPR023213">
    <property type="entry name" value="CAT-like_dom_sf"/>
</dbReference>
<dbReference type="PROSITE" id="PS50968">
    <property type="entry name" value="BIOTINYL_LIPOYL"/>
    <property type="match status" value="1"/>
</dbReference>
<dbReference type="InterPro" id="IPR000089">
    <property type="entry name" value="Biotin_lipoyl"/>
</dbReference>
<reference evidence="10 11" key="1">
    <citation type="submission" date="2016-10" db="EMBL/GenBank/DDBJ databases">
        <authorList>
            <person name="de Groot N.N."/>
        </authorList>
    </citation>
    <scope>NUCLEOTIDE SEQUENCE [LARGE SCALE GENOMIC DNA]</scope>
    <source>
        <strain evidence="10 11">DSM 21799</strain>
    </source>
</reference>
<dbReference type="SUPFAM" id="SSF47005">
    <property type="entry name" value="Peripheral subunit-binding domain of 2-oxo acid dehydrogenase complex"/>
    <property type="match status" value="1"/>
</dbReference>